<keyword evidence="1" id="KW-0732">Signal</keyword>
<evidence type="ECO:0000256" key="1">
    <source>
        <dbReference type="SAM" id="SignalP"/>
    </source>
</evidence>
<keyword evidence="3" id="KW-1185">Reference proteome</keyword>
<dbReference type="Proteomes" id="UP000318943">
    <property type="component" value="Unassembled WGS sequence"/>
</dbReference>
<proteinExistence type="predicted"/>
<evidence type="ECO:0008006" key="4">
    <source>
        <dbReference type="Google" id="ProtNLM"/>
    </source>
</evidence>
<dbReference type="NCBIfam" id="NF047539">
    <property type="entry name" value="XAC2610_fam"/>
    <property type="match status" value="1"/>
</dbReference>
<protein>
    <recommendedName>
        <fullName evidence="4">VCBS repeat-containing protein</fullName>
    </recommendedName>
</protein>
<feature type="chain" id="PRO_5045306244" description="VCBS repeat-containing protein" evidence="1">
    <location>
        <begin position="21"/>
        <end position="162"/>
    </location>
</feature>
<gene>
    <name evidence="2" type="ORF">FGG12_03975</name>
</gene>
<accession>A0ABY3ERS4</accession>
<feature type="signal peptide" evidence="1">
    <location>
        <begin position="1"/>
        <end position="20"/>
    </location>
</feature>
<name>A0ABY3ERS4_9BURK</name>
<comment type="caution">
    <text evidence="2">The sequence shown here is derived from an EMBL/GenBank/DDBJ whole genome shotgun (WGS) entry which is preliminary data.</text>
</comment>
<dbReference type="RefSeq" id="WP_144196355.1">
    <property type="nucleotide sequence ID" value="NZ_VCIZ01000002.1"/>
</dbReference>
<reference evidence="2 3" key="1">
    <citation type="submission" date="2019-05" db="EMBL/GenBank/DDBJ databases">
        <title>Whole genome sequence analysis of Cupriavidus campinensis S14E4C strain.</title>
        <authorList>
            <person name="Abbaszade G."/>
            <person name="Szabo A."/>
            <person name="Toumi M."/>
            <person name="Toth E."/>
        </authorList>
    </citation>
    <scope>NUCLEOTIDE SEQUENCE [LARGE SCALE GENOMIC DNA]</scope>
    <source>
        <strain evidence="2 3">S14E4C</strain>
    </source>
</reference>
<dbReference type="EMBL" id="VCIZ01000002">
    <property type="protein sequence ID" value="TSP13651.1"/>
    <property type="molecule type" value="Genomic_DNA"/>
</dbReference>
<dbReference type="InterPro" id="IPR058087">
    <property type="entry name" value="XAC2610_dom"/>
</dbReference>
<organism evidence="2 3">
    <name type="scientific">Cupriavidus campinensis</name>
    <dbReference type="NCBI Taxonomy" id="151783"/>
    <lineage>
        <taxon>Bacteria</taxon>
        <taxon>Pseudomonadati</taxon>
        <taxon>Pseudomonadota</taxon>
        <taxon>Betaproteobacteria</taxon>
        <taxon>Burkholderiales</taxon>
        <taxon>Burkholderiaceae</taxon>
        <taxon>Cupriavidus</taxon>
    </lineage>
</organism>
<evidence type="ECO:0000313" key="2">
    <source>
        <dbReference type="EMBL" id="TSP13651.1"/>
    </source>
</evidence>
<evidence type="ECO:0000313" key="3">
    <source>
        <dbReference type="Proteomes" id="UP000318943"/>
    </source>
</evidence>
<sequence>MNLSSIPLLLLSLYSYVAWSADTTSANFLADKQVRVLVQAEGNTVSYRLIENSCHEGEIARRQFENERPLHIEVGDYNFDGHEDFAVWHLDDGMGVHKIYRIFLYTPGQKTFEEALSRCGDTFINVRRDLRRRRLLSTHWSDNTPMSCVTRLPKTPGGHAQK</sequence>